<evidence type="ECO:0000256" key="1">
    <source>
        <dbReference type="SAM" id="MobiDB-lite"/>
    </source>
</evidence>
<dbReference type="EMBL" id="SRLO01000055">
    <property type="protein sequence ID" value="TNN80305.1"/>
    <property type="molecule type" value="Genomic_DNA"/>
</dbReference>
<accession>A0A4Z2IQV8</accession>
<dbReference type="Proteomes" id="UP000314294">
    <property type="component" value="Unassembled WGS sequence"/>
</dbReference>
<sequence>MDGERPGWQAEQETEGRRAVSVAKSTGLRVLGPAAPVDMDRHTGRGAATGVTGRRHFSLWKRREESVRHKEGRGPDEGSQVARAQAVICAAISVEVFNQPDVHTETEWEASLHHLYLQAVNLLKMLFVRPASPSSPSSSLHPPLSFSLLLPARNASDGTREGKHIPGGAITASSERLYVMEGPRARQLILSADQPWRQAGEVLVGRAESCRSPTRSSLCCYEVSQFP</sequence>
<evidence type="ECO:0000313" key="2">
    <source>
        <dbReference type="EMBL" id="TNN80305.1"/>
    </source>
</evidence>
<keyword evidence="3" id="KW-1185">Reference proteome</keyword>
<dbReference type="OrthoDB" id="10645051at2759"/>
<organism evidence="2 3">
    <name type="scientific">Liparis tanakae</name>
    <name type="common">Tanaka's snailfish</name>
    <dbReference type="NCBI Taxonomy" id="230148"/>
    <lineage>
        <taxon>Eukaryota</taxon>
        <taxon>Metazoa</taxon>
        <taxon>Chordata</taxon>
        <taxon>Craniata</taxon>
        <taxon>Vertebrata</taxon>
        <taxon>Euteleostomi</taxon>
        <taxon>Actinopterygii</taxon>
        <taxon>Neopterygii</taxon>
        <taxon>Teleostei</taxon>
        <taxon>Neoteleostei</taxon>
        <taxon>Acanthomorphata</taxon>
        <taxon>Eupercaria</taxon>
        <taxon>Perciformes</taxon>
        <taxon>Cottioidei</taxon>
        <taxon>Cottales</taxon>
        <taxon>Liparidae</taxon>
        <taxon>Liparis</taxon>
    </lineage>
</organism>
<feature type="region of interest" description="Disordered" evidence="1">
    <location>
        <begin position="34"/>
        <end position="53"/>
    </location>
</feature>
<comment type="caution">
    <text evidence="2">The sequence shown here is derived from an EMBL/GenBank/DDBJ whole genome shotgun (WGS) entry which is preliminary data.</text>
</comment>
<name>A0A4Z2IQV8_9TELE</name>
<protein>
    <submittedName>
        <fullName evidence="2">Uncharacterized protein</fullName>
    </submittedName>
</protein>
<dbReference type="AlphaFoldDB" id="A0A4Z2IQV8"/>
<reference evidence="2 3" key="1">
    <citation type="submission" date="2019-03" db="EMBL/GenBank/DDBJ databases">
        <title>First draft genome of Liparis tanakae, snailfish: a comprehensive survey of snailfish specific genes.</title>
        <authorList>
            <person name="Kim W."/>
            <person name="Song I."/>
            <person name="Jeong J.-H."/>
            <person name="Kim D."/>
            <person name="Kim S."/>
            <person name="Ryu S."/>
            <person name="Song J.Y."/>
            <person name="Lee S.K."/>
        </authorList>
    </citation>
    <scope>NUCLEOTIDE SEQUENCE [LARGE SCALE GENOMIC DNA]</scope>
    <source>
        <tissue evidence="2">Muscle</tissue>
    </source>
</reference>
<proteinExistence type="predicted"/>
<feature type="region of interest" description="Disordered" evidence="1">
    <location>
        <begin position="1"/>
        <end position="22"/>
    </location>
</feature>
<evidence type="ECO:0000313" key="3">
    <source>
        <dbReference type="Proteomes" id="UP000314294"/>
    </source>
</evidence>
<gene>
    <name evidence="2" type="ORF">EYF80_009329</name>
</gene>